<accession>A0A0W8B509</accession>
<reference evidence="1 2" key="1">
    <citation type="submission" date="2015-11" db="EMBL/GenBank/DDBJ databases">
        <title>Genomes and virulence difference between two physiological races of Phytophthora nicotianae.</title>
        <authorList>
            <person name="Liu H."/>
            <person name="Ma X."/>
            <person name="Yu H."/>
            <person name="Fang D."/>
            <person name="Li Y."/>
            <person name="Wang X."/>
            <person name="Wang W."/>
            <person name="Dong Y."/>
            <person name="Xiao B."/>
        </authorList>
    </citation>
    <scope>NUCLEOTIDE SEQUENCE [LARGE SCALE GENOMIC DNA]</scope>
    <source>
        <strain evidence="2">race 0</strain>
    </source>
</reference>
<dbReference type="PANTHER" id="PTHR46586:SF3">
    <property type="entry name" value="ANKYRIN REPEAT-CONTAINING PROTEIN"/>
    <property type="match status" value="1"/>
</dbReference>
<dbReference type="STRING" id="4790.A0A0W8B509"/>
<dbReference type="EMBL" id="LNFO01006081">
    <property type="protein sequence ID" value="KUF67053.1"/>
    <property type="molecule type" value="Genomic_DNA"/>
</dbReference>
<dbReference type="SUPFAM" id="SSF48403">
    <property type="entry name" value="Ankyrin repeat"/>
    <property type="match status" value="1"/>
</dbReference>
<name>A0A0W8B509_PHYNI</name>
<dbReference type="SMART" id="SM00248">
    <property type="entry name" value="ANK"/>
    <property type="match status" value="4"/>
</dbReference>
<dbReference type="InterPro" id="IPR002110">
    <property type="entry name" value="Ankyrin_rpt"/>
</dbReference>
<sequence>MHCRTIARLVVKNCLPVNGSSLLQVVRAIDKYLTPFLGHNVFRAACEGGASRYTLSFLLQRITPNWKKAVRAAVRGNHLDLLHWMEKLQVARGPWKKDFDGALEAAAIKGHLDIVKWLYERGIELNTLWEMVESISYIERSLLYVLCSWNTLELAAEHGHLEVVQWVYTTKAEKNKKVKLHASKAMDLAVANGHIVIAQWLHTVAVQSCGAWAADTAAKNGHLEMLQWLQSTRLLNCTTAAMDGAAENGHLEILTWLHRTRDDSCSSTALECAANNGHLEVVKFLYENFKKTSAVLTGVAML</sequence>
<evidence type="ECO:0000313" key="2">
    <source>
        <dbReference type="Proteomes" id="UP000052943"/>
    </source>
</evidence>
<dbReference type="AlphaFoldDB" id="A0A0W8B509"/>
<dbReference type="Pfam" id="PF12796">
    <property type="entry name" value="Ank_2"/>
    <property type="match status" value="1"/>
</dbReference>
<organism evidence="1 2">
    <name type="scientific">Phytophthora nicotianae</name>
    <name type="common">Potato buckeye rot agent</name>
    <name type="synonym">Phytophthora parasitica</name>
    <dbReference type="NCBI Taxonomy" id="4792"/>
    <lineage>
        <taxon>Eukaryota</taxon>
        <taxon>Sar</taxon>
        <taxon>Stramenopiles</taxon>
        <taxon>Oomycota</taxon>
        <taxon>Peronosporomycetes</taxon>
        <taxon>Peronosporales</taxon>
        <taxon>Peronosporaceae</taxon>
        <taxon>Phytophthora</taxon>
    </lineage>
</organism>
<protein>
    <submittedName>
        <fullName evidence="1">Uncharacterized protein</fullName>
    </submittedName>
</protein>
<proteinExistence type="predicted"/>
<dbReference type="InterPro" id="IPR052050">
    <property type="entry name" value="SecEffector_AnkRepeat"/>
</dbReference>
<comment type="caution">
    <text evidence="1">The sequence shown here is derived from an EMBL/GenBank/DDBJ whole genome shotgun (WGS) entry which is preliminary data.</text>
</comment>
<dbReference type="PANTHER" id="PTHR46586">
    <property type="entry name" value="ANKYRIN REPEAT-CONTAINING PROTEIN"/>
    <property type="match status" value="1"/>
</dbReference>
<evidence type="ECO:0000313" key="1">
    <source>
        <dbReference type="EMBL" id="KUF67053.1"/>
    </source>
</evidence>
<gene>
    <name evidence="1" type="ORF">AM587_10016496</name>
</gene>
<dbReference type="InterPro" id="IPR036770">
    <property type="entry name" value="Ankyrin_rpt-contain_sf"/>
</dbReference>
<dbReference type="Proteomes" id="UP000052943">
    <property type="component" value="Unassembled WGS sequence"/>
</dbReference>
<dbReference type="Gene3D" id="1.25.40.20">
    <property type="entry name" value="Ankyrin repeat-containing domain"/>
    <property type="match status" value="3"/>
</dbReference>